<dbReference type="EMBL" id="AGEG01000013">
    <property type="protein sequence ID" value="EHR36893.1"/>
    <property type="molecule type" value="Genomic_DNA"/>
</dbReference>
<dbReference type="GO" id="GO:0046872">
    <property type="term" value="F:metal ion binding"/>
    <property type="evidence" value="ECO:0007669"/>
    <property type="project" value="UniProtKB-KW"/>
</dbReference>
<gene>
    <name evidence="6" type="ORF">HMPREF9708_01119</name>
</gene>
<evidence type="ECO:0008006" key="8">
    <source>
        <dbReference type="Google" id="ProtNLM"/>
    </source>
</evidence>
<comment type="caution">
    <text evidence="6">The sequence shown here is derived from an EMBL/GenBank/DDBJ whole genome shotgun (WGS) entry which is preliminary data.</text>
</comment>
<dbReference type="GO" id="GO:0007165">
    <property type="term" value="P:signal transduction"/>
    <property type="evidence" value="ECO:0007669"/>
    <property type="project" value="TreeGrafter"/>
</dbReference>
<feature type="binding site" evidence="5">
    <location>
        <position position="67"/>
    </location>
    <ligand>
        <name>Mg(2+)</name>
        <dbReference type="ChEBI" id="CHEBI:18420"/>
        <label>1</label>
        <note>catalytic</note>
    </ligand>
</feature>
<evidence type="ECO:0000256" key="2">
    <source>
        <dbReference type="ARBA" id="ARBA00022723"/>
    </source>
</evidence>
<evidence type="ECO:0000256" key="3">
    <source>
        <dbReference type="ARBA" id="ARBA00022801"/>
    </source>
</evidence>
<dbReference type="SUPFAM" id="SSF56655">
    <property type="entry name" value="Carbohydrate phosphatase"/>
    <property type="match status" value="1"/>
</dbReference>
<dbReference type="GO" id="GO:0006020">
    <property type="term" value="P:inositol metabolic process"/>
    <property type="evidence" value="ECO:0007669"/>
    <property type="project" value="TreeGrafter"/>
</dbReference>
<evidence type="ECO:0000313" key="7">
    <source>
        <dbReference type="Proteomes" id="UP000006190"/>
    </source>
</evidence>
<feature type="binding site" evidence="5">
    <location>
        <position position="85"/>
    </location>
    <ligand>
        <name>Mg(2+)</name>
        <dbReference type="ChEBI" id="CHEBI:18420"/>
        <label>1</label>
        <note>catalytic</note>
    </ligand>
</feature>
<evidence type="ECO:0000313" key="6">
    <source>
        <dbReference type="EMBL" id="EHR36893.1"/>
    </source>
</evidence>
<dbReference type="HOGENOM" id="CLU_044118_6_2_9"/>
<dbReference type="Pfam" id="PF00459">
    <property type="entry name" value="Inositol_P"/>
    <property type="match status" value="1"/>
</dbReference>
<feature type="binding site" evidence="5">
    <location>
        <position position="87"/>
    </location>
    <ligand>
        <name>Mg(2+)</name>
        <dbReference type="ChEBI" id="CHEBI:18420"/>
        <label>1</label>
        <note>catalytic</note>
    </ligand>
</feature>
<dbReference type="PRINTS" id="PR00377">
    <property type="entry name" value="IMPHPHTASES"/>
</dbReference>
<proteinExistence type="predicted"/>
<sequence length="259" mass="29078">MDFQLHQRVISWLKIAGDSLKDSLTSDLAVEEKTQPNDLVTRMDREIEAYFVHKIETYYPDHKVIGEEGKGHELSDLAGTVWILDPIDGTLNFVKQGRIFGIMIGIYQDGQPLAGYIYDVMHDDLYYGIKGIGVFCNERPIQAREVSTLSQSLIITSGSILMRNDYHSHQLLTQSLGSRSYGCAAYELIAVIRGEAACYLSKRLMPWDVAAGMVILDLMGYRYSRPNGDPINLLEGGPAVFAHPNVYEEVMTIINQPEN</sequence>
<organism evidence="6 7">
    <name type="scientific">Facklamia languida CCUG 37842</name>
    <dbReference type="NCBI Taxonomy" id="883113"/>
    <lineage>
        <taxon>Bacteria</taxon>
        <taxon>Bacillati</taxon>
        <taxon>Bacillota</taxon>
        <taxon>Bacilli</taxon>
        <taxon>Lactobacillales</taxon>
        <taxon>Aerococcaceae</taxon>
        <taxon>Facklamia</taxon>
    </lineage>
</organism>
<keyword evidence="7" id="KW-1185">Reference proteome</keyword>
<dbReference type="InterPro" id="IPR000760">
    <property type="entry name" value="Inositol_monophosphatase-like"/>
</dbReference>
<keyword evidence="3" id="KW-0378">Hydrolase</keyword>
<dbReference type="PROSITE" id="PS00629">
    <property type="entry name" value="IMP_1"/>
    <property type="match status" value="1"/>
</dbReference>
<reference evidence="6 7" key="1">
    <citation type="submission" date="2012-01" db="EMBL/GenBank/DDBJ databases">
        <title>The Genome Sequence of Facklamia languida CCUG 37842.</title>
        <authorList>
            <consortium name="The Broad Institute Genome Sequencing Platform"/>
            <person name="Earl A."/>
            <person name="Ward D."/>
            <person name="Feldgarden M."/>
            <person name="Gevers D."/>
            <person name="Huys G."/>
            <person name="Young S.K."/>
            <person name="Zeng Q."/>
            <person name="Gargeya S."/>
            <person name="Fitzgerald M."/>
            <person name="Haas B."/>
            <person name="Abouelleil A."/>
            <person name="Alvarado L."/>
            <person name="Arachchi H.M."/>
            <person name="Berlin A."/>
            <person name="Chapman S.B."/>
            <person name="Gearin G."/>
            <person name="Goldberg J."/>
            <person name="Griggs A."/>
            <person name="Gujja S."/>
            <person name="Hansen M."/>
            <person name="Heiman D."/>
            <person name="Howarth C."/>
            <person name="Larimer J."/>
            <person name="Lui A."/>
            <person name="MacDonald P.J.P."/>
            <person name="McCowen C."/>
            <person name="Montmayeur A."/>
            <person name="Murphy C."/>
            <person name="Neiman D."/>
            <person name="Pearson M."/>
            <person name="Priest M."/>
            <person name="Roberts A."/>
            <person name="Saif S."/>
            <person name="Shea T."/>
            <person name="Sisk P."/>
            <person name="Stolte C."/>
            <person name="Sykes S."/>
            <person name="Wortman J."/>
            <person name="Nusbaum C."/>
            <person name="Birren B."/>
        </authorList>
    </citation>
    <scope>NUCLEOTIDE SEQUENCE [LARGE SCALE GENOMIC DNA]</scope>
    <source>
        <strain evidence="6 7">CCUG 37842</strain>
    </source>
</reference>
<protein>
    <recommendedName>
        <fullName evidence="8">Inositol monophosphatase</fullName>
    </recommendedName>
</protein>
<dbReference type="GO" id="GO:0008934">
    <property type="term" value="F:inositol monophosphate 1-phosphatase activity"/>
    <property type="evidence" value="ECO:0007669"/>
    <property type="project" value="TreeGrafter"/>
</dbReference>
<evidence type="ECO:0000256" key="4">
    <source>
        <dbReference type="ARBA" id="ARBA00022842"/>
    </source>
</evidence>
<dbReference type="InterPro" id="IPR020583">
    <property type="entry name" value="Inositol_monoP_metal-BS"/>
</dbReference>
<dbReference type="AlphaFoldDB" id="H3NJT0"/>
<name>H3NJT0_9LACT</name>
<dbReference type="PATRIC" id="fig|883113.3.peg.1114"/>
<dbReference type="FunFam" id="3.30.540.10:FF:000003">
    <property type="entry name" value="Inositol-1-monophosphatase"/>
    <property type="match status" value="1"/>
</dbReference>
<dbReference type="RefSeq" id="WP_006309301.1">
    <property type="nucleotide sequence ID" value="NZ_JH601133.1"/>
</dbReference>
<comment type="cofactor">
    <cofactor evidence="1 5">
        <name>Mg(2+)</name>
        <dbReference type="ChEBI" id="CHEBI:18420"/>
    </cofactor>
</comment>
<keyword evidence="4 5" id="KW-0460">Magnesium</keyword>
<dbReference type="eggNOG" id="COG0483">
    <property type="taxonomic scope" value="Bacteria"/>
</dbReference>
<accession>H3NJT0</accession>
<evidence type="ECO:0000256" key="5">
    <source>
        <dbReference type="PIRSR" id="PIRSR600760-2"/>
    </source>
</evidence>
<dbReference type="CDD" id="cd01637">
    <property type="entry name" value="IMPase_like"/>
    <property type="match status" value="1"/>
</dbReference>
<dbReference type="Gene3D" id="3.30.540.10">
    <property type="entry name" value="Fructose-1,6-Bisphosphatase, subunit A, domain 1"/>
    <property type="match status" value="1"/>
</dbReference>
<dbReference type="OrthoDB" id="9772456at2"/>
<dbReference type="STRING" id="883113.HMPREF9708_01119"/>
<dbReference type="PANTHER" id="PTHR20854">
    <property type="entry name" value="INOSITOL MONOPHOSPHATASE"/>
    <property type="match status" value="1"/>
</dbReference>
<keyword evidence="2 5" id="KW-0479">Metal-binding</keyword>
<feature type="binding site" evidence="5">
    <location>
        <position position="208"/>
    </location>
    <ligand>
        <name>Mg(2+)</name>
        <dbReference type="ChEBI" id="CHEBI:18420"/>
        <label>1</label>
        <note>catalytic</note>
    </ligand>
</feature>
<evidence type="ECO:0000256" key="1">
    <source>
        <dbReference type="ARBA" id="ARBA00001946"/>
    </source>
</evidence>
<feature type="binding site" evidence="5">
    <location>
        <position position="88"/>
    </location>
    <ligand>
        <name>Mg(2+)</name>
        <dbReference type="ChEBI" id="CHEBI:18420"/>
        <label>1</label>
        <note>catalytic</note>
    </ligand>
</feature>
<dbReference type="Proteomes" id="UP000006190">
    <property type="component" value="Unassembled WGS sequence"/>
</dbReference>
<dbReference type="PANTHER" id="PTHR20854:SF4">
    <property type="entry name" value="INOSITOL-1-MONOPHOSPHATASE-RELATED"/>
    <property type="match status" value="1"/>
</dbReference>
<dbReference type="Gene3D" id="3.40.190.80">
    <property type="match status" value="1"/>
</dbReference>